<name>A0A1C0AL58_9ACTN</name>
<dbReference type="Proteomes" id="UP000093501">
    <property type="component" value="Unassembled WGS sequence"/>
</dbReference>
<evidence type="ECO:0000313" key="2">
    <source>
        <dbReference type="Proteomes" id="UP000093501"/>
    </source>
</evidence>
<organism evidence="1 2">
    <name type="scientific">Tessaracoccus lapidicaptus</name>
    <dbReference type="NCBI Taxonomy" id="1427523"/>
    <lineage>
        <taxon>Bacteria</taxon>
        <taxon>Bacillati</taxon>
        <taxon>Actinomycetota</taxon>
        <taxon>Actinomycetes</taxon>
        <taxon>Propionibacteriales</taxon>
        <taxon>Propionibacteriaceae</taxon>
        <taxon>Tessaracoccus</taxon>
    </lineage>
</organism>
<comment type="caution">
    <text evidence="1">The sequence shown here is derived from an EMBL/GenBank/DDBJ whole genome shotgun (WGS) entry which is preliminary data.</text>
</comment>
<dbReference type="InterPro" id="IPR006938">
    <property type="entry name" value="DUF624"/>
</dbReference>
<proteinExistence type="predicted"/>
<accession>A0A1C0AL58</accession>
<protein>
    <submittedName>
        <fullName evidence="1">Uncharacterized protein</fullName>
    </submittedName>
</protein>
<dbReference type="AlphaFoldDB" id="A0A1C0AL58"/>
<dbReference type="EMBL" id="MBQD01000022">
    <property type="protein sequence ID" value="OCL33322.1"/>
    <property type="molecule type" value="Genomic_DNA"/>
</dbReference>
<dbReference type="Pfam" id="PF04854">
    <property type="entry name" value="DUF624"/>
    <property type="match status" value="1"/>
</dbReference>
<keyword evidence="2" id="KW-1185">Reference proteome</keyword>
<sequence length="200" mass="20988">MQIDPGSRNVQGITTLLAFMALNAIYLVSCVPIVTIGVATSALYEVTMRYADEERGNLIADYFRALRANLGPATAVYLVLAVPAALLAFASAFWFSFDSPVSGGAGFLAAIGAGYFFAATLWGLAQVAAYRNALGQTLKNSLLLPVAQSIRTLGLLAVVAGCVALTVVVPGFVYIMLTLGCSLAAYGMAFIFRGAFARHS</sequence>
<reference evidence="2" key="1">
    <citation type="submission" date="2016-07" db="EMBL/GenBank/DDBJ databases">
        <authorList>
            <person name="Florea S."/>
            <person name="Webb J.S."/>
            <person name="Jaromczyk J."/>
            <person name="Schardl C.L."/>
        </authorList>
    </citation>
    <scope>NUCLEOTIDE SEQUENCE [LARGE SCALE GENOMIC DNA]</scope>
    <source>
        <strain evidence="2">IPBSL-7</strain>
    </source>
</reference>
<gene>
    <name evidence="1" type="ORF">BCR15_05715</name>
</gene>
<dbReference type="RefSeq" id="WP_068751888.1">
    <property type="nucleotide sequence ID" value="NZ_LR214441.1"/>
</dbReference>
<evidence type="ECO:0000313" key="1">
    <source>
        <dbReference type="EMBL" id="OCL33322.1"/>
    </source>
</evidence>